<dbReference type="PANTHER" id="PTHR47704">
    <property type="entry name" value="POTASSIUM TRANSPORTER KIMA"/>
    <property type="match status" value="1"/>
</dbReference>
<name>A0A7I7NGP3_9MYCO</name>
<dbReference type="InterPro" id="IPR053153">
    <property type="entry name" value="APC_K+_Transporter"/>
</dbReference>
<dbReference type="PANTHER" id="PTHR47704:SF1">
    <property type="entry name" value="POTASSIUM TRANSPORTER KIMA"/>
    <property type="match status" value="1"/>
</dbReference>
<reference evidence="2 3" key="1">
    <citation type="journal article" date="2019" name="Emerg. Microbes Infect.">
        <title>Comprehensive subspecies identification of 175 nontuberculous mycobacteria species based on 7547 genomic profiles.</title>
        <authorList>
            <person name="Matsumoto Y."/>
            <person name="Kinjo T."/>
            <person name="Motooka D."/>
            <person name="Nabeya D."/>
            <person name="Jung N."/>
            <person name="Uechi K."/>
            <person name="Horii T."/>
            <person name="Iida T."/>
            <person name="Fujita J."/>
            <person name="Nakamura S."/>
        </authorList>
    </citation>
    <scope>NUCLEOTIDE SEQUENCE [LARGE SCALE GENOMIC DNA]</scope>
    <source>
        <strain evidence="2 3">JCM 15657</strain>
    </source>
</reference>
<proteinExistence type="predicted"/>
<gene>
    <name evidence="2" type="ORF">MLAC_07870</name>
</gene>
<evidence type="ECO:0000313" key="3">
    <source>
        <dbReference type="Proteomes" id="UP000466396"/>
    </source>
</evidence>
<dbReference type="AlphaFoldDB" id="A0A7I7NGP3"/>
<feature type="region of interest" description="Disordered" evidence="1">
    <location>
        <begin position="199"/>
        <end position="237"/>
    </location>
</feature>
<sequence>MNSVDLAVLEALRYGKGLRADELVAAHFMVDEAHTMQLRKRWEHYDLDTRLRVVDCPDRRITRAAQVLVAKAGKEHPDTNVTVLLPRRTYAPPLGRLLHDRTADKIAPAVSLVPDAAATIVPYDVQSRIQEAYPDRFEQRVERELDKLEAWVSQGERQEVDAYEHPERPTSVIPVAGLIPGQRATFEGRVNQVEDITKRRRTFRNPASRSILGAPPTSSPASCCVSPERPARPATGP</sequence>
<dbReference type="EMBL" id="AP022581">
    <property type="protein sequence ID" value="BBX95493.1"/>
    <property type="molecule type" value="Genomic_DNA"/>
</dbReference>
<protein>
    <submittedName>
        <fullName evidence="2">Uncharacterized protein</fullName>
    </submittedName>
</protein>
<dbReference type="Proteomes" id="UP000466396">
    <property type="component" value="Chromosome"/>
</dbReference>
<evidence type="ECO:0000313" key="2">
    <source>
        <dbReference type="EMBL" id="BBX95493.1"/>
    </source>
</evidence>
<keyword evidence="3" id="KW-1185">Reference proteome</keyword>
<accession>A0A7I7NGP3</accession>
<dbReference type="KEGG" id="mlj:MLAC_07870"/>
<evidence type="ECO:0000256" key="1">
    <source>
        <dbReference type="SAM" id="MobiDB-lite"/>
    </source>
</evidence>
<organism evidence="2 3">
    <name type="scientific">Mycobacterium lacus</name>
    <dbReference type="NCBI Taxonomy" id="169765"/>
    <lineage>
        <taxon>Bacteria</taxon>
        <taxon>Bacillati</taxon>
        <taxon>Actinomycetota</taxon>
        <taxon>Actinomycetes</taxon>
        <taxon>Mycobacteriales</taxon>
        <taxon>Mycobacteriaceae</taxon>
        <taxon>Mycobacterium</taxon>
    </lineage>
</organism>